<evidence type="ECO:0000256" key="1">
    <source>
        <dbReference type="SAM" id="Phobius"/>
    </source>
</evidence>
<feature type="transmembrane region" description="Helical" evidence="1">
    <location>
        <begin position="45"/>
        <end position="64"/>
    </location>
</feature>
<dbReference type="Proteomes" id="UP001165089">
    <property type="component" value="Unassembled WGS sequence"/>
</dbReference>
<dbReference type="RefSeq" id="WP_285727216.1">
    <property type="nucleotide sequence ID" value="NZ_BSDD01000005.1"/>
</dbReference>
<keyword evidence="3" id="KW-1185">Reference proteome</keyword>
<name>A0ABQ5Q949_9BACT</name>
<sequence>MGTPSLPVLSAAWAGYGLLHSLLASHPVKRWVAARWPRLMPAYRLLYNLVALVALVPFVLWLRGDPGPFLWRWTGPWRWVADGLGLAALAGLLLPGSPYDTALFLGWRSWRERRMDAGDGEPFCIGFLHRFVRHPWYALSLVLLWTRDMTALRLVSVLWITAYFVVGSRLEERKLLALHGERYHRYRARVAGLVPLPWKTLSRAEARDLEA</sequence>
<keyword evidence="1" id="KW-0472">Membrane</keyword>
<protein>
    <recommendedName>
        <fullName evidence="4">Methanethiol S-methyltransferase</fullName>
    </recommendedName>
</protein>
<evidence type="ECO:0008006" key="4">
    <source>
        <dbReference type="Google" id="ProtNLM"/>
    </source>
</evidence>
<evidence type="ECO:0000313" key="3">
    <source>
        <dbReference type="Proteomes" id="UP001165089"/>
    </source>
</evidence>
<feature type="transmembrane region" description="Helical" evidence="1">
    <location>
        <begin position="84"/>
        <end position="107"/>
    </location>
</feature>
<keyword evidence="1" id="KW-0812">Transmembrane</keyword>
<reference evidence="2 3" key="1">
    <citation type="journal article" date="2023" name="Antonie Van Leeuwenhoek">
        <title>Mesoterricola silvestris gen. nov., sp. nov., Mesoterricola sediminis sp. nov., Geothrix oryzae sp. nov., Geothrix edaphica sp. nov., Geothrix rubra sp. nov., and Geothrix limicola sp. nov., six novel members of Acidobacteriota isolated from soils.</title>
        <authorList>
            <person name="Itoh H."/>
            <person name="Sugisawa Y."/>
            <person name="Mise K."/>
            <person name="Xu Z."/>
            <person name="Kuniyasu M."/>
            <person name="Ushijima N."/>
            <person name="Kawano K."/>
            <person name="Kobayashi E."/>
            <person name="Shiratori Y."/>
            <person name="Masuda Y."/>
            <person name="Senoo K."/>
        </authorList>
    </citation>
    <scope>NUCLEOTIDE SEQUENCE [LARGE SCALE GENOMIC DNA]</scope>
    <source>
        <strain evidence="2 3">Red803</strain>
    </source>
</reference>
<dbReference type="Gene3D" id="1.20.120.1630">
    <property type="match status" value="1"/>
</dbReference>
<keyword evidence="1" id="KW-1133">Transmembrane helix</keyword>
<organism evidence="2 3">
    <name type="scientific">Geothrix rubra</name>
    <dbReference type="NCBI Taxonomy" id="2927977"/>
    <lineage>
        <taxon>Bacteria</taxon>
        <taxon>Pseudomonadati</taxon>
        <taxon>Acidobacteriota</taxon>
        <taxon>Holophagae</taxon>
        <taxon>Holophagales</taxon>
        <taxon>Holophagaceae</taxon>
        <taxon>Geothrix</taxon>
    </lineage>
</organism>
<gene>
    <name evidence="2" type="ORF">GETHPA_27310</name>
</gene>
<accession>A0ABQ5Q949</accession>
<proteinExistence type="predicted"/>
<evidence type="ECO:0000313" key="2">
    <source>
        <dbReference type="EMBL" id="GLH71198.1"/>
    </source>
</evidence>
<dbReference type="EMBL" id="BSDD01000005">
    <property type="protein sequence ID" value="GLH71198.1"/>
    <property type="molecule type" value="Genomic_DNA"/>
</dbReference>
<comment type="caution">
    <text evidence="2">The sequence shown here is derived from an EMBL/GenBank/DDBJ whole genome shotgun (WGS) entry which is preliminary data.</text>
</comment>
<feature type="transmembrane region" description="Helical" evidence="1">
    <location>
        <begin position="6"/>
        <end position="24"/>
    </location>
</feature>